<dbReference type="Pfam" id="PF00646">
    <property type="entry name" value="F-box"/>
    <property type="match status" value="1"/>
</dbReference>
<name>A0A1Q3ARY6_CEPFO</name>
<gene>
    <name evidence="4" type="ORF">CFOL_v3_01968</name>
</gene>
<dbReference type="AlphaFoldDB" id="A0A1Q3ARY6"/>
<reference evidence="5" key="1">
    <citation type="submission" date="2016-04" db="EMBL/GenBank/DDBJ databases">
        <title>Cephalotus genome sequencing.</title>
        <authorList>
            <person name="Fukushima K."/>
            <person name="Hasebe M."/>
            <person name="Fang X."/>
        </authorList>
    </citation>
    <scope>NUCLEOTIDE SEQUENCE [LARGE SCALE GENOMIC DNA]</scope>
    <source>
        <strain evidence="5">cv. St1</strain>
    </source>
</reference>
<dbReference type="PANTHER" id="PTHR31672:SF8">
    <property type="entry name" value="F-BOX DOMAIN-CONTAINING PROTEIN"/>
    <property type="match status" value="1"/>
</dbReference>
<dbReference type="Proteomes" id="UP000187406">
    <property type="component" value="Unassembled WGS sequence"/>
</dbReference>
<evidence type="ECO:0000313" key="5">
    <source>
        <dbReference type="Proteomes" id="UP000187406"/>
    </source>
</evidence>
<dbReference type="InParanoid" id="A0A1Q3ARY6"/>
<dbReference type="Gene3D" id="1.20.1280.50">
    <property type="match status" value="1"/>
</dbReference>
<feature type="domain" description="F-box associated beta-propeller type 1" evidence="3">
    <location>
        <begin position="91"/>
        <end position="285"/>
    </location>
</feature>
<dbReference type="STRING" id="3775.A0A1Q3ARY6"/>
<evidence type="ECO:0000259" key="3">
    <source>
        <dbReference type="Pfam" id="PF07734"/>
    </source>
</evidence>
<keyword evidence="1" id="KW-0812">Transmembrane</keyword>
<dbReference type="InterPro" id="IPR006527">
    <property type="entry name" value="F-box-assoc_dom_typ1"/>
</dbReference>
<protein>
    <submittedName>
        <fullName evidence="4">F-box domain-containing protein/FBA_3 domain-containing protein</fullName>
    </submittedName>
</protein>
<dbReference type="EMBL" id="BDDD01000069">
    <property type="protein sequence ID" value="GAV58434.1"/>
    <property type="molecule type" value="Genomic_DNA"/>
</dbReference>
<evidence type="ECO:0000256" key="1">
    <source>
        <dbReference type="SAM" id="Phobius"/>
    </source>
</evidence>
<proteinExistence type="predicted"/>
<feature type="transmembrane region" description="Helical" evidence="1">
    <location>
        <begin position="392"/>
        <end position="425"/>
    </location>
</feature>
<feature type="domain" description="F-box" evidence="2">
    <location>
        <begin position="6"/>
        <end position="38"/>
    </location>
</feature>
<keyword evidence="1" id="KW-1133">Transmembrane helix</keyword>
<evidence type="ECO:0000259" key="2">
    <source>
        <dbReference type="Pfam" id="PF00646"/>
    </source>
</evidence>
<keyword evidence="1" id="KW-0472">Membrane</keyword>
<dbReference type="PANTHER" id="PTHR31672">
    <property type="entry name" value="BNACNNG10540D PROTEIN"/>
    <property type="match status" value="1"/>
</dbReference>
<keyword evidence="5" id="KW-1185">Reference proteome</keyword>
<dbReference type="OrthoDB" id="1845982at2759"/>
<dbReference type="SUPFAM" id="SSF81383">
    <property type="entry name" value="F-box domain"/>
    <property type="match status" value="1"/>
</dbReference>
<sequence length="427" mass="50076">MESSRDLSADVIFEILSRVSMETLGRCRLVSKGCNKLSYESAFMRLYCERTRTISGYFVQSLHRSNYSSTFASINNTNTTSMPSLDFMPERVKIEASTNQGILVCVNQTYSRIPRYYVCKPCTKQWRLIPNPKTKYFTERVAMLVLRVNPLHYKIVRLSQPKISHKKARFYRCEIFDSNSWAWKRLDEINLPPNDECLSSKPAVSTGGILHWLTRGKNVLAFNVDKENWTLFSLPKSVYQNHNYFGIELVEHEGRLALVCMEKDDCMNLWVLTNINAKVWEKRQTMGIEALKRNGRVSLPHWFYTADIGLILGYEEVMFYKFNNDNINTVKLNKNIDFRWIFPFRSDLEPINLKGGQIHELSRSVQAIRTIQVSYKSIGEHLDRFLSWTQRAAFIFFLLIILFTLLFYVLHLSPSCLLFFLLYYFMF</sequence>
<comment type="caution">
    <text evidence="4">The sequence shown here is derived from an EMBL/GenBank/DDBJ whole genome shotgun (WGS) entry which is preliminary data.</text>
</comment>
<evidence type="ECO:0000313" key="4">
    <source>
        <dbReference type="EMBL" id="GAV58434.1"/>
    </source>
</evidence>
<organism evidence="4 5">
    <name type="scientific">Cephalotus follicularis</name>
    <name type="common">Albany pitcher plant</name>
    <dbReference type="NCBI Taxonomy" id="3775"/>
    <lineage>
        <taxon>Eukaryota</taxon>
        <taxon>Viridiplantae</taxon>
        <taxon>Streptophyta</taxon>
        <taxon>Embryophyta</taxon>
        <taxon>Tracheophyta</taxon>
        <taxon>Spermatophyta</taxon>
        <taxon>Magnoliopsida</taxon>
        <taxon>eudicotyledons</taxon>
        <taxon>Gunneridae</taxon>
        <taxon>Pentapetalae</taxon>
        <taxon>rosids</taxon>
        <taxon>fabids</taxon>
        <taxon>Oxalidales</taxon>
        <taxon>Cephalotaceae</taxon>
        <taxon>Cephalotus</taxon>
    </lineage>
</organism>
<dbReference type="InterPro" id="IPR001810">
    <property type="entry name" value="F-box_dom"/>
</dbReference>
<dbReference type="Pfam" id="PF07734">
    <property type="entry name" value="FBA_1"/>
    <property type="match status" value="1"/>
</dbReference>
<accession>A0A1Q3ARY6</accession>
<dbReference type="InterPro" id="IPR050796">
    <property type="entry name" value="SCF_F-box_component"/>
</dbReference>
<dbReference type="InterPro" id="IPR036047">
    <property type="entry name" value="F-box-like_dom_sf"/>
</dbReference>
<dbReference type="InterPro" id="IPR017451">
    <property type="entry name" value="F-box-assoc_interact_dom"/>
</dbReference>
<dbReference type="NCBIfam" id="TIGR01640">
    <property type="entry name" value="F_box_assoc_1"/>
    <property type="match status" value="1"/>
</dbReference>